<feature type="domain" description="Calcineurin-like phosphoesterase" evidence="3">
    <location>
        <begin position="1"/>
        <end position="149"/>
    </location>
</feature>
<protein>
    <recommendedName>
        <fullName evidence="2">Phosphoesterase</fullName>
        <ecNumber evidence="2">3.1.4.-</ecNumber>
    </recommendedName>
</protein>
<dbReference type="PANTHER" id="PTHR43165">
    <property type="entry name" value="METALLOPHOSPHOESTERASE"/>
    <property type="match status" value="1"/>
</dbReference>
<sequence>MCLGVISDTHGDLSAWRRALDVFGAVEQLIHAGDVLSSADDPLAAALRSSPILLRVVRGNTDSSVLSRLIGWPVQPFLQMRWHGRVITAAHGDDFTDFRARSLALRANLAITGHTHVASIIRERGTIFLNPGSAALPKGRDPASVAVVSDEGVEILTLSGSRLAFEGWGPER</sequence>
<evidence type="ECO:0000259" key="3">
    <source>
        <dbReference type="Pfam" id="PF12850"/>
    </source>
</evidence>
<dbReference type="InterPro" id="IPR053193">
    <property type="entry name" value="MetalloPDE_YfcE-like"/>
</dbReference>
<dbReference type="Pfam" id="PF12850">
    <property type="entry name" value="Metallophos_2"/>
    <property type="match status" value="1"/>
</dbReference>
<evidence type="ECO:0000313" key="4">
    <source>
        <dbReference type="EMBL" id="EHM13772.1"/>
    </source>
</evidence>
<dbReference type="InterPro" id="IPR024654">
    <property type="entry name" value="Calcineurin-like_PHP_lpxH"/>
</dbReference>
<evidence type="ECO:0000256" key="2">
    <source>
        <dbReference type="RuleBase" id="RU362039"/>
    </source>
</evidence>
<dbReference type="AlphaFoldDB" id="H0UIM7"/>
<dbReference type="eggNOG" id="COG0622">
    <property type="taxonomic scope" value="Bacteria"/>
</dbReference>
<name>H0UIM7_9BACT</name>
<dbReference type="SUPFAM" id="SSF56300">
    <property type="entry name" value="Metallo-dependent phosphatases"/>
    <property type="match status" value="1"/>
</dbReference>
<dbReference type="GO" id="GO:0046872">
    <property type="term" value="F:metal ion binding"/>
    <property type="evidence" value="ECO:0007669"/>
    <property type="project" value="UniProtKB-KW"/>
</dbReference>
<dbReference type="STRING" id="885272.JonanDRAFT_1408"/>
<proteinExistence type="inferred from homology"/>
<dbReference type="InterPro" id="IPR000979">
    <property type="entry name" value="Phosphodiesterase_MJ0936/Vps29"/>
</dbReference>
<dbReference type="EMBL" id="CM001376">
    <property type="protein sequence ID" value="EHM13772.1"/>
    <property type="molecule type" value="Genomic_DNA"/>
</dbReference>
<dbReference type="GO" id="GO:0016787">
    <property type="term" value="F:hydrolase activity"/>
    <property type="evidence" value="ECO:0007669"/>
    <property type="project" value="UniProtKB-UniRule"/>
</dbReference>
<keyword evidence="2" id="KW-0479">Metal-binding</keyword>
<accession>H0UIM7</accession>
<comment type="similarity">
    <text evidence="1 2">Belongs to the metallophosphoesterase superfamily. YfcE family.</text>
</comment>
<dbReference type="HOGENOM" id="CLU_063749_1_1_0"/>
<evidence type="ECO:0000313" key="5">
    <source>
        <dbReference type="Proteomes" id="UP000003806"/>
    </source>
</evidence>
<keyword evidence="5" id="KW-1185">Reference proteome</keyword>
<comment type="cofactor">
    <cofactor evidence="2">
        <name>a divalent metal cation</name>
        <dbReference type="ChEBI" id="CHEBI:60240"/>
    </cofactor>
</comment>
<dbReference type="EC" id="3.1.4.-" evidence="2"/>
<dbReference type="InterPro" id="IPR029052">
    <property type="entry name" value="Metallo-depent_PP-like"/>
</dbReference>
<gene>
    <name evidence="4" type="ORF">JonanDRAFT_1408</name>
</gene>
<dbReference type="RefSeq" id="WP_008523325.1">
    <property type="nucleotide sequence ID" value="NZ_CM001376.1"/>
</dbReference>
<dbReference type="Proteomes" id="UP000003806">
    <property type="component" value="Chromosome"/>
</dbReference>
<reference evidence="4 5" key="1">
    <citation type="submission" date="2011-11" db="EMBL/GenBank/DDBJ databases">
        <title>The Noncontiguous Finished genome of Jonquetella anthropi DSM 22815.</title>
        <authorList>
            <consortium name="US DOE Joint Genome Institute (JGI-PGF)"/>
            <person name="Lucas S."/>
            <person name="Copeland A."/>
            <person name="Lapidus A."/>
            <person name="Glavina del Rio T."/>
            <person name="Dalin E."/>
            <person name="Tice H."/>
            <person name="Bruce D."/>
            <person name="Goodwin L."/>
            <person name="Pitluck S."/>
            <person name="Peters L."/>
            <person name="Mikhailova N."/>
            <person name="Held B."/>
            <person name="Kyrpides N."/>
            <person name="Mavromatis K."/>
            <person name="Ivanova N."/>
            <person name="Markowitz V."/>
            <person name="Cheng J.-F."/>
            <person name="Hugenholtz P."/>
            <person name="Woyke T."/>
            <person name="Wu D."/>
            <person name="Gronow S."/>
            <person name="Wellnitz S."/>
            <person name="Brambilla E."/>
            <person name="Klenk H.-P."/>
            <person name="Eisen J.A."/>
        </authorList>
    </citation>
    <scope>NUCLEOTIDE SEQUENCE [LARGE SCALE GENOMIC DNA]</scope>
    <source>
        <strain evidence="4 5">DSM 22815</strain>
    </source>
</reference>
<dbReference type="PANTHER" id="PTHR43165:SF1">
    <property type="entry name" value="PHOSPHODIESTERASE MJ0936"/>
    <property type="match status" value="1"/>
</dbReference>
<evidence type="ECO:0000256" key="1">
    <source>
        <dbReference type="ARBA" id="ARBA00008950"/>
    </source>
</evidence>
<dbReference type="NCBIfam" id="TIGR00040">
    <property type="entry name" value="yfcE"/>
    <property type="match status" value="1"/>
</dbReference>
<dbReference type="Gene3D" id="3.60.21.10">
    <property type="match status" value="1"/>
</dbReference>
<organism evidence="4 5">
    <name type="scientific">Jonquetella anthropi DSM 22815</name>
    <dbReference type="NCBI Taxonomy" id="885272"/>
    <lineage>
        <taxon>Bacteria</taxon>
        <taxon>Thermotogati</taxon>
        <taxon>Synergistota</taxon>
        <taxon>Synergistia</taxon>
        <taxon>Synergistales</taxon>
        <taxon>Dethiosulfovibrionaceae</taxon>
        <taxon>Jonquetella</taxon>
    </lineage>
</organism>